<dbReference type="EMBL" id="NCVQ01000001">
    <property type="protein sequence ID" value="PWZ55239.1"/>
    <property type="molecule type" value="Genomic_DNA"/>
</dbReference>
<reference evidence="1" key="1">
    <citation type="journal article" date="2018" name="Nat. Genet.">
        <title>Extensive intraspecific gene order and gene structural variations between Mo17 and other maize genomes.</title>
        <authorList>
            <person name="Sun S."/>
            <person name="Zhou Y."/>
            <person name="Chen J."/>
            <person name="Shi J."/>
            <person name="Zhao H."/>
            <person name="Zhao H."/>
            <person name="Song W."/>
            <person name="Zhang M."/>
            <person name="Cui Y."/>
            <person name="Dong X."/>
            <person name="Liu H."/>
            <person name="Ma X."/>
            <person name="Jiao Y."/>
            <person name="Wang B."/>
            <person name="Wei X."/>
            <person name="Stein J.C."/>
            <person name="Glaubitz J.C."/>
            <person name="Lu F."/>
            <person name="Yu G."/>
            <person name="Liang C."/>
            <person name="Fengler K."/>
            <person name="Li B."/>
            <person name="Rafalski A."/>
            <person name="Schnable P.S."/>
            <person name="Ware D.H."/>
            <person name="Buckler E.S."/>
            <person name="Lai J."/>
        </authorList>
    </citation>
    <scope>NUCLEOTIDE SEQUENCE [LARGE SCALE GENOMIC DNA]</scope>
    <source>
        <tissue evidence="1">Seedling</tissue>
    </source>
</reference>
<name>A0A317Y9E1_MAIZE</name>
<comment type="caution">
    <text evidence="1">The sequence shown here is derived from an EMBL/GenBank/DDBJ whole genome shotgun (WGS) entry which is preliminary data.</text>
</comment>
<proteinExistence type="predicted"/>
<gene>
    <name evidence="1" type="ORF">Zm00014a_029740</name>
</gene>
<dbReference type="AlphaFoldDB" id="A0A317Y9E1"/>
<evidence type="ECO:0000313" key="1">
    <source>
        <dbReference type="EMBL" id="PWZ55239.1"/>
    </source>
</evidence>
<dbReference type="Proteomes" id="UP000251960">
    <property type="component" value="Chromosome 1"/>
</dbReference>
<accession>A0A317Y9E1</accession>
<organism evidence="1">
    <name type="scientific">Zea mays</name>
    <name type="common">Maize</name>
    <dbReference type="NCBI Taxonomy" id="4577"/>
    <lineage>
        <taxon>Eukaryota</taxon>
        <taxon>Viridiplantae</taxon>
        <taxon>Streptophyta</taxon>
        <taxon>Embryophyta</taxon>
        <taxon>Tracheophyta</taxon>
        <taxon>Spermatophyta</taxon>
        <taxon>Magnoliopsida</taxon>
        <taxon>Liliopsida</taxon>
        <taxon>Poales</taxon>
        <taxon>Poaceae</taxon>
        <taxon>PACMAD clade</taxon>
        <taxon>Panicoideae</taxon>
        <taxon>Andropogonodae</taxon>
        <taxon>Andropogoneae</taxon>
        <taxon>Tripsacinae</taxon>
        <taxon>Zea</taxon>
    </lineage>
</organism>
<sequence length="71" mass="7235">MNSIASYSGLVSSSLNFTSISWYATMNWSSSGSVAAARPLSVACCRVSTSCAISVSLADTSGGAPTLLHSR</sequence>
<protein>
    <submittedName>
        <fullName evidence="1">Uncharacterized protein</fullName>
    </submittedName>
</protein>